<sequence length="85" mass="8778">MTTVPTFSASSLIAILVNIGDWIFVAAVLIAPVMVLIGAVMLLTGGDNPQRLASAKKLFLWTAIGFGLALLSRGVFAALQSAFGA</sequence>
<gene>
    <name evidence="2" type="ORF">UY25_C0001G0166</name>
</gene>
<dbReference type="AlphaFoldDB" id="A0A837IMD2"/>
<organism evidence="2 3">
    <name type="scientific">Candidatus Yanofskybacteria bacterium GW2011_GWC1_48_11</name>
    <dbReference type="NCBI Taxonomy" id="1619027"/>
    <lineage>
        <taxon>Bacteria</taxon>
        <taxon>Candidatus Yanofskyibacteriota</taxon>
    </lineage>
</organism>
<dbReference type="EMBL" id="LCPH01000001">
    <property type="protein sequence ID" value="KKU93673.1"/>
    <property type="molecule type" value="Genomic_DNA"/>
</dbReference>
<accession>A0A837IMD2</accession>
<evidence type="ECO:0000313" key="2">
    <source>
        <dbReference type="EMBL" id="KKU93673.1"/>
    </source>
</evidence>
<protein>
    <submittedName>
        <fullName evidence="2">Uncharacterized protein</fullName>
    </submittedName>
</protein>
<name>A0A837IMD2_9BACT</name>
<dbReference type="Proteomes" id="UP000034462">
    <property type="component" value="Unassembled WGS sequence"/>
</dbReference>
<comment type="caution">
    <text evidence="2">The sequence shown here is derived from an EMBL/GenBank/DDBJ whole genome shotgun (WGS) entry which is preliminary data.</text>
</comment>
<evidence type="ECO:0000313" key="3">
    <source>
        <dbReference type="Proteomes" id="UP000034462"/>
    </source>
</evidence>
<keyword evidence="1" id="KW-0472">Membrane</keyword>
<feature type="transmembrane region" description="Helical" evidence="1">
    <location>
        <begin position="58"/>
        <end position="79"/>
    </location>
</feature>
<keyword evidence="1" id="KW-0812">Transmembrane</keyword>
<feature type="transmembrane region" description="Helical" evidence="1">
    <location>
        <begin position="22"/>
        <end position="46"/>
    </location>
</feature>
<keyword evidence="1" id="KW-1133">Transmembrane helix</keyword>
<dbReference type="InterPro" id="IPR043993">
    <property type="entry name" value="T4SS_pilin"/>
</dbReference>
<evidence type="ECO:0000256" key="1">
    <source>
        <dbReference type="SAM" id="Phobius"/>
    </source>
</evidence>
<proteinExistence type="predicted"/>
<reference evidence="2 3" key="1">
    <citation type="journal article" date="2015" name="Nature">
        <title>rRNA introns, odd ribosomes, and small enigmatic genomes across a large radiation of phyla.</title>
        <authorList>
            <person name="Brown C.T."/>
            <person name="Hug L.A."/>
            <person name="Thomas B.C."/>
            <person name="Sharon I."/>
            <person name="Castelle C.J."/>
            <person name="Singh A."/>
            <person name="Wilkins M.J."/>
            <person name="Williams K.H."/>
            <person name="Banfield J.F."/>
        </authorList>
    </citation>
    <scope>NUCLEOTIDE SEQUENCE [LARGE SCALE GENOMIC DNA]</scope>
</reference>
<dbReference type="Pfam" id="PF18895">
    <property type="entry name" value="T4SS_pilin"/>
    <property type="match status" value="1"/>
</dbReference>